<dbReference type="RefSeq" id="WP_190762397.1">
    <property type="nucleotide sequence ID" value="NZ_JACXLD010000001.1"/>
</dbReference>
<dbReference type="Proteomes" id="UP000610558">
    <property type="component" value="Unassembled WGS sequence"/>
</dbReference>
<keyword evidence="4" id="KW-1185">Reference proteome</keyword>
<accession>A0A927GVG0</accession>
<name>A0A927GVG0_9GAMM</name>
<dbReference type="Gene3D" id="1.10.10.1320">
    <property type="entry name" value="Anti-sigma factor, zinc-finger domain"/>
    <property type="match status" value="1"/>
</dbReference>
<dbReference type="EMBL" id="JACXLD010000001">
    <property type="protein sequence ID" value="MBD2858033.1"/>
    <property type="molecule type" value="Genomic_DNA"/>
</dbReference>
<proteinExistence type="predicted"/>
<feature type="region of interest" description="Disordered" evidence="1">
    <location>
        <begin position="72"/>
        <end position="95"/>
    </location>
</feature>
<evidence type="ECO:0000259" key="2">
    <source>
        <dbReference type="Pfam" id="PF13490"/>
    </source>
</evidence>
<sequence>MLNCRQVTELACARLDGELSALRRVQIHMHLMICSHCRRFQRQFKQSQEVASALAAKLWVAEEDAIAQVINSLQTQQKPSESKPGPSQAPPEDRS</sequence>
<dbReference type="InterPro" id="IPR041916">
    <property type="entry name" value="Anti_sigma_zinc_sf"/>
</dbReference>
<evidence type="ECO:0000313" key="4">
    <source>
        <dbReference type="Proteomes" id="UP000610558"/>
    </source>
</evidence>
<dbReference type="Pfam" id="PF13490">
    <property type="entry name" value="zf-HC2"/>
    <property type="match status" value="1"/>
</dbReference>
<gene>
    <name evidence="3" type="ORF">IB286_03365</name>
</gene>
<dbReference type="InterPro" id="IPR027383">
    <property type="entry name" value="Znf_put"/>
</dbReference>
<reference evidence="3" key="1">
    <citation type="submission" date="2020-09" db="EMBL/GenBank/DDBJ databases">
        <authorList>
            <person name="Yoon J.-W."/>
        </authorList>
    </citation>
    <scope>NUCLEOTIDE SEQUENCE</scope>
    <source>
        <strain evidence="3">KMU-158</strain>
    </source>
</reference>
<dbReference type="AlphaFoldDB" id="A0A927GVG0"/>
<evidence type="ECO:0000313" key="3">
    <source>
        <dbReference type="EMBL" id="MBD2858033.1"/>
    </source>
</evidence>
<feature type="domain" description="Putative zinc-finger" evidence="2">
    <location>
        <begin position="4"/>
        <end position="38"/>
    </location>
</feature>
<organism evidence="3 4">
    <name type="scientific">Spongiibacter pelagi</name>
    <dbReference type="NCBI Taxonomy" id="2760804"/>
    <lineage>
        <taxon>Bacteria</taxon>
        <taxon>Pseudomonadati</taxon>
        <taxon>Pseudomonadota</taxon>
        <taxon>Gammaproteobacteria</taxon>
        <taxon>Cellvibrionales</taxon>
        <taxon>Spongiibacteraceae</taxon>
        <taxon>Spongiibacter</taxon>
    </lineage>
</organism>
<protein>
    <submittedName>
        <fullName evidence="3">Zf-HC2 domain-containing protein</fullName>
    </submittedName>
</protein>
<comment type="caution">
    <text evidence="3">The sequence shown here is derived from an EMBL/GenBank/DDBJ whole genome shotgun (WGS) entry which is preliminary data.</text>
</comment>
<evidence type="ECO:0000256" key="1">
    <source>
        <dbReference type="SAM" id="MobiDB-lite"/>
    </source>
</evidence>